<dbReference type="Proteomes" id="UP000054985">
    <property type="component" value="Unassembled WGS sequence"/>
</dbReference>
<dbReference type="InterPro" id="IPR029052">
    <property type="entry name" value="Metallo-depent_PP-like"/>
</dbReference>
<dbReference type="STRING" id="39962.Lmor_0424"/>
<keyword evidence="2" id="KW-0325">Glycoprotein</keyword>
<dbReference type="Gene3D" id="3.60.21.10">
    <property type="match status" value="1"/>
</dbReference>
<evidence type="ECO:0000313" key="6">
    <source>
        <dbReference type="Proteomes" id="UP000054985"/>
    </source>
</evidence>
<evidence type="ECO:0000313" key="5">
    <source>
        <dbReference type="EMBL" id="STX61624.1"/>
    </source>
</evidence>
<dbReference type="GO" id="GO:0016787">
    <property type="term" value="F:hydrolase activity"/>
    <property type="evidence" value="ECO:0007669"/>
    <property type="project" value="UniProtKB-KW"/>
</dbReference>
<proteinExistence type="predicted"/>
<evidence type="ECO:0000259" key="3">
    <source>
        <dbReference type="Pfam" id="PF00149"/>
    </source>
</evidence>
<reference evidence="4 6" key="1">
    <citation type="submission" date="2015-11" db="EMBL/GenBank/DDBJ databases">
        <title>Genomic analysis of 38 Legionella species identifies large and diverse effector repertoires.</title>
        <authorList>
            <person name="Burstein D."/>
            <person name="Amaro F."/>
            <person name="Zusman T."/>
            <person name="Lifshitz Z."/>
            <person name="Cohen O."/>
            <person name="Gilbert J.A."/>
            <person name="Pupko T."/>
            <person name="Shuman H.A."/>
            <person name="Segal G."/>
        </authorList>
    </citation>
    <scope>NUCLEOTIDE SEQUENCE [LARGE SCALE GENOMIC DNA]</scope>
    <source>
        <strain evidence="4 6">ATCC 43877</strain>
    </source>
</reference>
<keyword evidence="1" id="KW-0378">Hydrolase</keyword>
<dbReference type="PANTHER" id="PTHR10340:SF57">
    <property type="entry name" value="METALLOPHOS DOMAIN-CONTAINING PROTEIN"/>
    <property type="match status" value="1"/>
</dbReference>
<name>A0A378JSP0_9GAMM</name>
<dbReference type="EMBL" id="LNYN01000012">
    <property type="protein sequence ID" value="KTD37561.1"/>
    <property type="molecule type" value="Genomic_DNA"/>
</dbReference>
<dbReference type="Pfam" id="PF00149">
    <property type="entry name" value="Metallophos"/>
    <property type="match status" value="1"/>
</dbReference>
<gene>
    <name evidence="4" type="ORF">Lmor_0424</name>
    <name evidence="5" type="ORF">NCTC12239_00540</name>
</gene>
<dbReference type="SUPFAM" id="SSF56300">
    <property type="entry name" value="Metallo-dependent phosphatases"/>
    <property type="match status" value="1"/>
</dbReference>
<evidence type="ECO:0000313" key="4">
    <source>
        <dbReference type="EMBL" id="KTD37561.1"/>
    </source>
</evidence>
<protein>
    <submittedName>
        <fullName evidence="5">Acid sphingomyelinase-like phosphodiesterase</fullName>
    </submittedName>
</protein>
<dbReference type="EMBL" id="UGOG01000001">
    <property type="protein sequence ID" value="STX61624.1"/>
    <property type="molecule type" value="Genomic_DNA"/>
</dbReference>
<dbReference type="AlphaFoldDB" id="A0A378JSP0"/>
<dbReference type="Proteomes" id="UP000254040">
    <property type="component" value="Unassembled WGS sequence"/>
</dbReference>
<keyword evidence="6" id="KW-1185">Reference proteome</keyword>
<accession>A0A378JSP0</accession>
<evidence type="ECO:0000313" key="7">
    <source>
        <dbReference type="Proteomes" id="UP000254040"/>
    </source>
</evidence>
<dbReference type="InterPro" id="IPR004843">
    <property type="entry name" value="Calcineurin-like_PHP"/>
</dbReference>
<reference evidence="5 7" key="2">
    <citation type="submission" date="2018-06" db="EMBL/GenBank/DDBJ databases">
        <authorList>
            <consortium name="Pathogen Informatics"/>
            <person name="Doyle S."/>
        </authorList>
    </citation>
    <scope>NUCLEOTIDE SEQUENCE [LARGE SCALE GENOMIC DNA]</scope>
    <source>
        <strain evidence="5 7">NCTC12239</strain>
    </source>
</reference>
<feature type="domain" description="Calcineurin-like phosphoesterase" evidence="3">
    <location>
        <begin position="34"/>
        <end position="275"/>
    </location>
</feature>
<sequence>MNYPIVIGEIELRSLIKVFFLFVCITHSVIAAPRFLTVSDIHYGSDNSSLDGQDTGKEFLAIALNRIKELTNNVDFILYLGDLPTHSIFVTAKKAAYEKTLFAGLYKADQNLKPMFYITGNNDSLSGNYQPFAQDGKSPLNLASDWTGACAHCEGLIIEDSHMRKDGYYSSYVIPDNKEIILLALNTVQFTKIPFYMPQYPNQQQDAYTQLFWLEQQLKTHQAKQLLIAMHVPPGTAYNGALFWHPAYLSRFIQLLDKYHQRYGQITLLSSHTHMDEFRKIQLSDGMNVYDYSTPSVSRVHHNNPGLKVFSLDHQFRIHDFITYYTTDSNDWGTDNYHAIGTADAVFPNCKKTDLAQCLNSMTKEQVCDSMESGLFYGVKSPRIKNQECVKTYLVN</sequence>
<evidence type="ECO:0000256" key="1">
    <source>
        <dbReference type="ARBA" id="ARBA00022801"/>
    </source>
</evidence>
<dbReference type="RefSeq" id="WP_081675596.1">
    <property type="nucleotide sequence ID" value="NZ_CAAAJG010000007.1"/>
</dbReference>
<dbReference type="OrthoDB" id="5642456at2"/>
<evidence type="ECO:0000256" key="2">
    <source>
        <dbReference type="ARBA" id="ARBA00023180"/>
    </source>
</evidence>
<organism evidence="5 7">
    <name type="scientific">Legionella moravica</name>
    <dbReference type="NCBI Taxonomy" id="39962"/>
    <lineage>
        <taxon>Bacteria</taxon>
        <taxon>Pseudomonadati</taxon>
        <taxon>Pseudomonadota</taxon>
        <taxon>Gammaproteobacteria</taxon>
        <taxon>Legionellales</taxon>
        <taxon>Legionellaceae</taxon>
        <taxon>Legionella</taxon>
    </lineage>
</organism>
<dbReference type="PANTHER" id="PTHR10340">
    <property type="entry name" value="SPHINGOMYELIN PHOSPHODIESTERASE"/>
    <property type="match status" value="1"/>
</dbReference>